<keyword evidence="4" id="KW-1185">Reference proteome</keyword>
<sequence length="694" mass="79897">MIFRSDISALNEDIIVEQLLRSHDPDGRWLDSEMLLQEVETILSFVLQNDVSRPVVTENCITNVQVFDSKETLPYAISRISVQVNGHPFFSNQLFLESSLEPKILKLLRLQMLCPCMGENEIQSRTMALFDLLKEYRWDAKAVLVLGVLAATFGGLLLPVHLAFCDPVAASIATLNQLPIERTKLRPWLESLRLLVKAMVDVTKCIIKFERLPIKQVQLDNNIVGKTLSNVYLATYRVVKSALACLQQIPHFKQTQQATETRKAARELSMDTRRAVGELSSLGYQLLSLHTRLNKQVEDCSTQIEEEINQKLRNINTETHQDNQDVLHLLFSLQDDLPLQQYSRQIAITELKEKVILLLLSQPPVEPLFFLLQQLYDHPSNTNTEQNYEIIWIPIPSSQKWTDEEKEIFDFYSNSLPWISVRQPWLLSSTIVNFFKREWHYGDDEAMVVVMDTNGEFVNMNAMDMVLIWGVQAYPFSVTREDELWEEHGWSMQLLLDGIHPAFETWVKQGREICIFGSENLDWVDEFVSLARKIQNLGFQLELVYLSNERTKAMEESSILFSPTVQQLFWLRLESIERSKVKRIGSSKRPDLVFEEVTKLLDFDYGAHKGWGIIGKGSEAVTVDGEKLTERMRKIVQWGEYAKGLGFTEAIEIAAEKPCELSHTVVVPFQEALTVRVVTCEKCKRPMKKFVAYQ</sequence>
<dbReference type="Proteomes" id="UP000694864">
    <property type="component" value="Chromosome 5"/>
</dbReference>
<dbReference type="InterPro" id="IPR027942">
    <property type="entry name" value="SEO_N"/>
</dbReference>
<evidence type="ECO:0000259" key="2">
    <source>
        <dbReference type="Pfam" id="PF14576"/>
    </source>
</evidence>
<feature type="domain" description="Sieve element occlusion N-terminal" evidence="2">
    <location>
        <begin position="105"/>
        <end position="320"/>
    </location>
</feature>
<evidence type="ECO:0000259" key="3">
    <source>
        <dbReference type="Pfam" id="PF14577"/>
    </source>
</evidence>
<dbReference type="PANTHER" id="PTHR33232:SF11">
    <property type="entry name" value="PROTEIN SIEVE ELEMENT OCCLUSION C"/>
    <property type="match status" value="1"/>
</dbReference>
<dbReference type="Pfam" id="PF14576">
    <property type="entry name" value="SEO_N"/>
    <property type="match status" value="2"/>
</dbReference>
<gene>
    <name evidence="5" type="primary">LOC104787799</name>
</gene>
<evidence type="ECO:0000256" key="1">
    <source>
        <dbReference type="SAM" id="Phobius"/>
    </source>
</evidence>
<evidence type="ECO:0000313" key="5">
    <source>
        <dbReference type="RefSeq" id="XP_010511741.1"/>
    </source>
</evidence>
<keyword evidence="1" id="KW-0812">Transmembrane</keyword>
<accession>A0ABM0Z826</accession>
<keyword evidence="1" id="KW-1133">Transmembrane helix</keyword>
<dbReference type="InterPro" id="IPR027944">
    <property type="entry name" value="SEO_C"/>
</dbReference>
<feature type="domain" description="Sieve element occlusion N-terminal" evidence="2">
    <location>
        <begin position="11"/>
        <end position="85"/>
    </location>
</feature>
<dbReference type="InterPro" id="IPR039299">
    <property type="entry name" value="SEOA"/>
</dbReference>
<feature type="domain" description="Sieve element occlusion C-terminal" evidence="3">
    <location>
        <begin position="480"/>
        <end position="694"/>
    </location>
</feature>
<dbReference type="GeneID" id="104787799"/>
<organism evidence="4 5">
    <name type="scientific">Camelina sativa</name>
    <name type="common">False flax</name>
    <name type="synonym">Myagrum sativum</name>
    <dbReference type="NCBI Taxonomy" id="90675"/>
    <lineage>
        <taxon>Eukaryota</taxon>
        <taxon>Viridiplantae</taxon>
        <taxon>Streptophyta</taxon>
        <taxon>Embryophyta</taxon>
        <taxon>Tracheophyta</taxon>
        <taxon>Spermatophyta</taxon>
        <taxon>Magnoliopsida</taxon>
        <taxon>eudicotyledons</taxon>
        <taxon>Gunneridae</taxon>
        <taxon>Pentapetalae</taxon>
        <taxon>rosids</taxon>
        <taxon>malvids</taxon>
        <taxon>Brassicales</taxon>
        <taxon>Brassicaceae</taxon>
        <taxon>Camelineae</taxon>
        <taxon>Camelina</taxon>
    </lineage>
</organism>
<evidence type="ECO:0000313" key="4">
    <source>
        <dbReference type="Proteomes" id="UP000694864"/>
    </source>
</evidence>
<dbReference type="PANTHER" id="PTHR33232">
    <property type="entry name" value="PROTEIN SIEVE ELEMENT OCCLUSION B-LIKE"/>
    <property type="match status" value="1"/>
</dbReference>
<keyword evidence="1" id="KW-0472">Membrane</keyword>
<reference evidence="5" key="2">
    <citation type="submission" date="2025-08" db="UniProtKB">
        <authorList>
            <consortium name="RefSeq"/>
        </authorList>
    </citation>
    <scope>IDENTIFICATION</scope>
    <source>
        <tissue evidence="5">Leaf</tissue>
    </source>
</reference>
<dbReference type="Pfam" id="PF14577">
    <property type="entry name" value="SEO_C"/>
    <property type="match status" value="1"/>
</dbReference>
<proteinExistence type="predicted"/>
<dbReference type="RefSeq" id="XP_010511741.1">
    <property type="nucleotide sequence ID" value="XM_010513439.2"/>
</dbReference>
<protein>
    <submittedName>
        <fullName evidence="5">Protein SIEVE ELEMENT OCCLUSION C isoform X1</fullName>
    </submittedName>
</protein>
<feature type="transmembrane region" description="Helical" evidence="1">
    <location>
        <begin position="142"/>
        <end position="164"/>
    </location>
</feature>
<reference evidence="4" key="1">
    <citation type="journal article" date="2014" name="Nat. Commun.">
        <title>The emerging biofuel crop Camelina sativa retains a highly undifferentiated hexaploid genome structure.</title>
        <authorList>
            <person name="Kagale S."/>
            <person name="Koh C."/>
            <person name="Nixon J."/>
            <person name="Bollina V."/>
            <person name="Clarke W.E."/>
            <person name="Tuteja R."/>
            <person name="Spillane C."/>
            <person name="Robinson S.J."/>
            <person name="Links M.G."/>
            <person name="Clarke C."/>
            <person name="Higgins E.E."/>
            <person name="Huebert T."/>
            <person name="Sharpe A.G."/>
            <person name="Parkin I.A."/>
        </authorList>
    </citation>
    <scope>NUCLEOTIDE SEQUENCE [LARGE SCALE GENOMIC DNA]</scope>
    <source>
        <strain evidence="4">cv. DH55</strain>
    </source>
</reference>
<name>A0ABM0Z826_CAMSA</name>